<protein>
    <submittedName>
        <fullName evidence="2">FxSxx-COOH cyclophane-containing RiPP peptide</fullName>
    </submittedName>
</protein>
<evidence type="ECO:0000313" key="2">
    <source>
        <dbReference type="EMBL" id="MFD0688638.1"/>
    </source>
</evidence>
<name>A0ABW2XQ29_9ACTN</name>
<sequence length="57" mass="6128">MDLSGTDLAALRPPEGSVLERALARLRRERARGGPGYAGFENTPSTLTEGTDVGERR</sequence>
<proteinExistence type="predicted"/>
<feature type="region of interest" description="Disordered" evidence="1">
    <location>
        <begin position="30"/>
        <end position="57"/>
    </location>
</feature>
<comment type="caution">
    <text evidence="2">The sequence shown here is derived from an EMBL/GenBank/DDBJ whole genome shotgun (WGS) entry which is preliminary data.</text>
</comment>
<gene>
    <name evidence="2" type="primary">fxsA</name>
    <name evidence="2" type="ORF">ACFQZM_29380</name>
</gene>
<evidence type="ECO:0000256" key="1">
    <source>
        <dbReference type="SAM" id="MobiDB-lite"/>
    </source>
</evidence>
<dbReference type="Proteomes" id="UP001597063">
    <property type="component" value="Unassembled WGS sequence"/>
</dbReference>
<evidence type="ECO:0000313" key="3">
    <source>
        <dbReference type="Proteomes" id="UP001597063"/>
    </source>
</evidence>
<keyword evidence="3" id="KW-1185">Reference proteome</keyword>
<organism evidence="2 3">
    <name type="scientific">Actinomadura fibrosa</name>
    <dbReference type="NCBI Taxonomy" id="111802"/>
    <lineage>
        <taxon>Bacteria</taxon>
        <taxon>Bacillati</taxon>
        <taxon>Actinomycetota</taxon>
        <taxon>Actinomycetes</taxon>
        <taxon>Streptosporangiales</taxon>
        <taxon>Thermomonosporaceae</taxon>
        <taxon>Actinomadura</taxon>
    </lineage>
</organism>
<dbReference type="NCBIfam" id="TIGR04268">
    <property type="entry name" value="FxSxx-COOH"/>
    <property type="match status" value="1"/>
</dbReference>
<dbReference type="InterPro" id="IPR026334">
    <property type="entry name" value="FxSxx-COOH"/>
</dbReference>
<dbReference type="EMBL" id="JBHTGP010000015">
    <property type="protein sequence ID" value="MFD0688638.1"/>
    <property type="molecule type" value="Genomic_DNA"/>
</dbReference>
<reference evidence="3" key="1">
    <citation type="journal article" date="2019" name="Int. J. Syst. Evol. Microbiol.">
        <title>The Global Catalogue of Microorganisms (GCM) 10K type strain sequencing project: providing services to taxonomists for standard genome sequencing and annotation.</title>
        <authorList>
            <consortium name="The Broad Institute Genomics Platform"/>
            <consortium name="The Broad Institute Genome Sequencing Center for Infectious Disease"/>
            <person name="Wu L."/>
            <person name="Ma J."/>
        </authorList>
    </citation>
    <scope>NUCLEOTIDE SEQUENCE [LARGE SCALE GENOMIC DNA]</scope>
    <source>
        <strain evidence="3">JCM 9371</strain>
    </source>
</reference>
<accession>A0ABW2XQ29</accession>
<dbReference type="RefSeq" id="WP_165502639.1">
    <property type="nucleotide sequence ID" value="NZ_CAACUY010000003.1"/>
</dbReference>